<dbReference type="InterPro" id="IPR002347">
    <property type="entry name" value="SDR_fam"/>
</dbReference>
<dbReference type="EMBL" id="JAFCIX010000271">
    <property type="protein sequence ID" value="KAH6595814.1"/>
    <property type="molecule type" value="Genomic_DNA"/>
</dbReference>
<evidence type="ECO:0000256" key="3">
    <source>
        <dbReference type="ARBA" id="ARBA00023002"/>
    </source>
</evidence>
<accession>A0ABQ8FCC2</accession>
<organism evidence="6 7">
    <name type="scientific">Batrachochytrium salamandrivorans</name>
    <dbReference type="NCBI Taxonomy" id="1357716"/>
    <lineage>
        <taxon>Eukaryota</taxon>
        <taxon>Fungi</taxon>
        <taxon>Fungi incertae sedis</taxon>
        <taxon>Chytridiomycota</taxon>
        <taxon>Chytridiomycota incertae sedis</taxon>
        <taxon>Chytridiomycetes</taxon>
        <taxon>Rhizophydiales</taxon>
        <taxon>Rhizophydiales incertae sedis</taxon>
        <taxon>Batrachochytrium</taxon>
    </lineage>
</organism>
<dbReference type="InterPro" id="IPR020904">
    <property type="entry name" value="Sc_DH/Rdtase_CS"/>
</dbReference>
<keyword evidence="3" id="KW-0560">Oxidoreductase</keyword>
<dbReference type="PRINTS" id="PR00080">
    <property type="entry name" value="SDRFAMILY"/>
</dbReference>
<dbReference type="PANTHER" id="PTHR42901">
    <property type="entry name" value="ALCOHOL DEHYDROGENASE"/>
    <property type="match status" value="1"/>
</dbReference>
<sequence length="264" mass="28070">MPGAATGLILAIMSNGTGASAGIGEACAREFANAGSNLILAARRTDRLQTLTDGFAKDFPSIKVLLLTMDVRNRSQVFDAIKHLPVGFRGIDVLVNSAGLVVGVDQLDKVTPEAIDSMFDTNVKGLMNVTQAVLPIMKERNSGSIINVSSISGTQVYPGGGIYCATKHAVDAITRTLRMELVATSINVASVDPGLVETEFSMMRFGGDKDKTAAPYKGLIPLTGQDIAESIVFIASRRPHVQISHMQILPTSQASVTLINREQQ</sequence>
<evidence type="ECO:0000256" key="5">
    <source>
        <dbReference type="SAM" id="SignalP"/>
    </source>
</evidence>
<evidence type="ECO:0000256" key="4">
    <source>
        <dbReference type="RuleBase" id="RU000363"/>
    </source>
</evidence>
<dbReference type="PANTHER" id="PTHR42901:SF1">
    <property type="entry name" value="ALCOHOL DEHYDROGENASE"/>
    <property type="match status" value="1"/>
</dbReference>
<dbReference type="InterPro" id="IPR036291">
    <property type="entry name" value="NAD(P)-bd_dom_sf"/>
</dbReference>
<comment type="caution">
    <text evidence="6">The sequence shown here is derived from an EMBL/GenBank/DDBJ whole genome shotgun (WGS) entry which is preliminary data.</text>
</comment>
<proteinExistence type="inferred from homology"/>
<protein>
    <submittedName>
        <fullName evidence="6">Uncharacterized protein</fullName>
    </submittedName>
</protein>
<evidence type="ECO:0000313" key="6">
    <source>
        <dbReference type="EMBL" id="KAH6595814.1"/>
    </source>
</evidence>
<name>A0ABQ8FCC2_9FUNG</name>
<keyword evidence="7" id="KW-1185">Reference proteome</keyword>
<evidence type="ECO:0000256" key="2">
    <source>
        <dbReference type="ARBA" id="ARBA00022857"/>
    </source>
</evidence>
<keyword evidence="5" id="KW-0732">Signal</keyword>
<evidence type="ECO:0000313" key="7">
    <source>
        <dbReference type="Proteomes" id="UP001648503"/>
    </source>
</evidence>
<feature type="signal peptide" evidence="5">
    <location>
        <begin position="1"/>
        <end position="19"/>
    </location>
</feature>
<comment type="similarity">
    <text evidence="1 4">Belongs to the short-chain dehydrogenases/reductases (SDR) family.</text>
</comment>
<feature type="chain" id="PRO_5046025293" evidence="5">
    <location>
        <begin position="20"/>
        <end position="264"/>
    </location>
</feature>
<dbReference type="Pfam" id="PF00106">
    <property type="entry name" value="adh_short"/>
    <property type="match status" value="1"/>
</dbReference>
<gene>
    <name evidence="6" type="ORF">BASA50_005541</name>
</gene>
<keyword evidence="2" id="KW-0521">NADP</keyword>
<dbReference type="SUPFAM" id="SSF51735">
    <property type="entry name" value="NAD(P)-binding Rossmann-fold domains"/>
    <property type="match status" value="1"/>
</dbReference>
<dbReference type="PRINTS" id="PR00081">
    <property type="entry name" value="GDHRDH"/>
</dbReference>
<dbReference type="Proteomes" id="UP001648503">
    <property type="component" value="Unassembled WGS sequence"/>
</dbReference>
<dbReference type="Gene3D" id="3.40.50.720">
    <property type="entry name" value="NAD(P)-binding Rossmann-like Domain"/>
    <property type="match status" value="1"/>
</dbReference>
<reference evidence="6 7" key="1">
    <citation type="submission" date="2021-02" db="EMBL/GenBank/DDBJ databases">
        <title>Variation within the Batrachochytrium salamandrivorans European outbreak.</title>
        <authorList>
            <person name="Kelly M."/>
            <person name="Pasmans F."/>
            <person name="Shea T.P."/>
            <person name="Munoz J.F."/>
            <person name="Carranza S."/>
            <person name="Cuomo C.A."/>
            <person name="Martel A."/>
        </authorList>
    </citation>
    <scope>NUCLEOTIDE SEQUENCE [LARGE SCALE GENOMIC DNA]</scope>
    <source>
        <strain evidence="6 7">AMFP18/2</strain>
    </source>
</reference>
<evidence type="ECO:0000256" key="1">
    <source>
        <dbReference type="ARBA" id="ARBA00006484"/>
    </source>
</evidence>
<dbReference type="PROSITE" id="PS00061">
    <property type="entry name" value="ADH_SHORT"/>
    <property type="match status" value="1"/>
</dbReference>